<evidence type="ECO:0000313" key="2">
    <source>
        <dbReference type="EMBL" id="HIZ79334.1"/>
    </source>
</evidence>
<sequence length="263" mass="30718">MAIHDGCGRQIPVRDVIEELDRLLESDRAEEAEHHMYRWLRRAGEMGDWQGEITLQNELMGFHRSSGKRDAGLLAAREGIRLIRSHEMERTVTAATTFLNAATTMKAFGETQEAIPYYEEAEKIYNRTLQPEDYRFAGLYNNLALAWTDLGQYERALLYYNRALSLLEKLPGGVMELAVTWVNLACLWERKEENPDRREERIEECLNRAMEHLDRPDAERDGYYAFTCRKCAPTFGYFGWFLAEKELKRRADEIYRSNQNEGT</sequence>
<dbReference type="SUPFAM" id="SSF48452">
    <property type="entry name" value="TPR-like"/>
    <property type="match status" value="1"/>
</dbReference>
<dbReference type="PROSITE" id="PS50005">
    <property type="entry name" value="TPR"/>
    <property type="match status" value="1"/>
</dbReference>
<gene>
    <name evidence="2" type="ORF">IAA17_06055</name>
</gene>
<organism evidence="2 3">
    <name type="scientific">Candidatus Lachnoclostridium stercorigallinarum</name>
    <dbReference type="NCBI Taxonomy" id="2838634"/>
    <lineage>
        <taxon>Bacteria</taxon>
        <taxon>Bacillati</taxon>
        <taxon>Bacillota</taxon>
        <taxon>Clostridia</taxon>
        <taxon>Lachnospirales</taxon>
        <taxon>Lachnospiraceae</taxon>
    </lineage>
</organism>
<keyword evidence="1" id="KW-0802">TPR repeat</keyword>
<name>A0A9D2GGP7_9FIRM</name>
<accession>A0A9D2GGP7</accession>
<proteinExistence type="predicted"/>
<dbReference type="AlphaFoldDB" id="A0A9D2GGP7"/>
<reference evidence="2" key="2">
    <citation type="submission" date="2021-04" db="EMBL/GenBank/DDBJ databases">
        <authorList>
            <person name="Gilroy R."/>
        </authorList>
    </citation>
    <scope>NUCLEOTIDE SEQUENCE</scope>
    <source>
        <strain evidence="2">ChiBcec1-1093</strain>
    </source>
</reference>
<dbReference type="EMBL" id="DXBC01000094">
    <property type="protein sequence ID" value="HIZ79334.1"/>
    <property type="molecule type" value="Genomic_DNA"/>
</dbReference>
<dbReference type="PROSITE" id="PS50293">
    <property type="entry name" value="TPR_REGION"/>
    <property type="match status" value="1"/>
</dbReference>
<feature type="repeat" description="TPR" evidence="1">
    <location>
        <begin position="137"/>
        <end position="170"/>
    </location>
</feature>
<dbReference type="Gene3D" id="1.25.40.10">
    <property type="entry name" value="Tetratricopeptide repeat domain"/>
    <property type="match status" value="1"/>
</dbReference>
<evidence type="ECO:0000256" key="1">
    <source>
        <dbReference type="PROSITE-ProRule" id="PRU00339"/>
    </source>
</evidence>
<comment type="caution">
    <text evidence="2">The sequence shown here is derived from an EMBL/GenBank/DDBJ whole genome shotgun (WGS) entry which is preliminary data.</text>
</comment>
<dbReference type="Pfam" id="PF13374">
    <property type="entry name" value="TPR_10"/>
    <property type="match status" value="1"/>
</dbReference>
<dbReference type="SMART" id="SM00028">
    <property type="entry name" value="TPR"/>
    <property type="match status" value="2"/>
</dbReference>
<dbReference type="InterPro" id="IPR011990">
    <property type="entry name" value="TPR-like_helical_dom_sf"/>
</dbReference>
<dbReference type="Proteomes" id="UP000824101">
    <property type="component" value="Unassembled WGS sequence"/>
</dbReference>
<dbReference type="InterPro" id="IPR019734">
    <property type="entry name" value="TPR_rpt"/>
</dbReference>
<reference evidence="2" key="1">
    <citation type="journal article" date="2021" name="PeerJ">
        <title>Extensive microbial diversity within the chicken gut microbiome revealed by metagenomics and culture.</title>
        <authorList>
            <person name="Gilroy R."/>
            <person name="Ravi A."/>
            <person name="Getino M."/>
            <person name="Pursley I."/>
            <person name="Horton D.L."/>
            <person name="Alikhan N.F."/>
            <person name="Baker D."/>
            <person name="Gharbi K."/>
            <person name="Hall N."/>
            <person name="Watson M."/>
            <person name="Adriaenssens E.M."/>
            <person name="Foster-Nyarko E."/>
            <person name="Jarju S."/>
            <person name="Secka A."/>
            <person name="Antonio M."/>
            <person name="Oren A."/>
            <person name="Chaudhuri R.R."/>
            <person name="La Ragione R."/>
            <person name="Hildebrand F."/>
            <person name="Pallen M.J."/>
        </authorList>
    </citation>
    <scope>NUCLEOTIDE SEQUENCE</scope>
    <source>
        <strain evidence="2">ChiBcec1-1093</strain>
    </source>
</reference>
<protein>
    <submittedName>
        <fullName evidence="2">Tetratricopeptide repeat protein</fullName>
    </submittedName>
</protein>
<evidence type="ECO:0000313" key="3">
    <source>
        <dbReference type="Proteomes" id="UP000824101"/>
    </source>
</evidence>